<comment type="caution">
    <text evidence="1">The sequence shown here is derived from an EMBL/GenBank/DDBJ whole genome shotgun (WGS) entry which is preliminary data.</text>
</comment>
<dbReference type="RefSeq" id="WP_030064872.1">
    <property type="nucleotide sequence ID" value="NZ_JRKI01000026.1"/>
</dbReference>
<dbReference type="Proteomes" id="UP000032458">
    <property type="component" value="Unassembled WGS sequence"/>
</dbReference>
<dbReference type="EMBL" id="JRKI01000026">
    <property type="protein sequence ID" value="KIZ16880.1"/>
    <property type="molecule type" value="Genomic_DNA"/>
</dbReference>
<sequence>MTTPETALAAQQPEPVTAFSLTPVGDAGFDLTLTTWTLERGYEQGVFRLSSPIASAFKAAIAQGMADVPTPPLLAWDDLMRTGREALCSMAARSYARGDNANCQPEPGA</sequence>
<evidence type="ECO:0000313" key="2">
    <source>
        <dbReference type="Proteomes" id="UP000032458"/>
    </source>
</evidence>
<dbReference type="AlphaFoldDB" id="A0A0D7CLZ7"/>
<evidence type="ECO:0000313" key="1">
    <source>
        <dbReference type="EMBL" id="KIZ16880.1"/>
    </source>
</evidence>
<keyword evidence="2" id="KW-1185">Reference proteome</keyword>
<accession>A0A0D7CLZ7</accession>
<organism evidence="1 2">
    <name type="scientific">Streptomyces natalensis ATCC 27448</name>
    <dbReference type="NCBI Taxonomy" id="1240678"/>
    <lineage>
        <taxon>Bacteria</taxon>
        <taxon>Bacillati</taxon>
        <taxon>Actinomycetota</taxon>
        <taxon>Actinomycetes</taxon>
        <taxon>Kitasatosporales</taxon>
        <taxon>Streptomycetaceae</taxon>
        <taxon>Streptomyces</taxon>
    </lineage>
</organism>
<gene>
    <name evidence="1" type="ORF">SNA_18020</name>
</gene>
<name>A0A0D7CLZ7_9ACTN</name>
<protein>
    <submittedName>
        <fullName evidence="1">Uncharacterized protein</fullName>
    </submittedName>
</protein>
<dbReference type="PATRIC" id="fig|1240678.4.peg.3794"/>
<proteinExistence type="predicted"/>
<reference evidence="1 2" key="1">
    <citation type="submission" date="2014-09" db="EMBL/GenBank/DDBJ databases">
        <title>Draft genome sequence of Streptomyces natalensis ATCC 27448, producer of the antifungal pimaricin.</title>
        <authorList>
            <person name="Mendes M.V."/>
            <person name="Beites T."/>
            <person name="Pires S."/>
            <person name="Santos C.L."/>
            <person name="Moradas-Ferreira P."/>
        </authorList>
    </citation>
    <scope>NUCLEOTIDE SEQUENCE [LARGE SCALE GENOMIC DNA]</scope>
    <source>
        <strain evidence="1 2">ATCC 27448</strain>
    </source>
</reference>